<evidence type="ECO:0000313" key="5">
    <source>
        <dbReference type="Proteomes" id="UP000199034"/>
    </source>
</evidence>
<sequence>MNGERSGMEIRPEAADDRAEVERIVAEAFGDDGAHVAELVRALDAAGRTRASLVAEADGVVVGHVQLSQSWVDAREALVEVLVLSPLAVEPPYQGRGIGADLLEAAVSAARGTGVPAVFLEGSPDYYGPRGWVRASGLGFVRPSTRIPDPAFQVITFEAWEPWMVGQLVPCDPFWALDAVGLRDPLLADLEQTFDS</sequence>
<evidence type="ECO:0000256" key="1">
    <source>
        <dbReference type="ARBA" id="ARBA00022679"/>
    </source>
</evidence>
<evidence type="ECO:0000259" key="3">
    <source>
        <dbReference type="PROSITE" id="PS51186"/>
    </source>
</evidence>
<dbReference type="STRING" id="1045774.SAMN05421872_105176"/>
<dbReference type="InterPro" id="IPR050832">
    <property type="entry name" value="Bact_Acetyltransf"/>
</dbReference>
<dbReference type="InterPro" id="IPR016181">
    <property type="entry name" value="Acyl_CoA_acyltransferase"/>
</dbReference>
<accession>A0A1G6R7E2</accession>
<dbReference type="GO" id="GO:0016747">
    <property type="term" value="F:acyltransferase activity, transferring groups other than amino-acyl groups"/>
    <property type="evidence" value="ECO:0007669"/>
    <property type="project" value="InterPro"/>
</dbReference>
<keyword evidence="1 4" id="KW-0808">Transferase</keyword>
<protein>
    <submittedName>
        <fullName evidence="4">Putative acetyltransferase</fullName>
    </submittedName>
</protein>
<evidence type="ECO:0000256" key="2">
    <source>
        <dbReference type="ARBA" id="ARBA00023315"/>
    </source>
</evidence>
<organism evidence="4 5">
    <name type="scientific">Nocardioides lianchengensis</name>
    <dbReference type="NCBI Taxonomy" id="1045774"/>
    <lineage>
        <taxon>Bacteria</taxon>
        <taxon>Bacillati</taxon>
        <taxon>Actinomycetota</taxon>
        <taxon>Actinomycetes</taxon>
        <taxon>Propionibacteriales</taxon>
        <taxon>Nocardioidaceae</taxon>
        <taxon>Nocardioides</taxon>
    </lineage>
</organism>
<dbReference type="Pfam" id="PF00583">
    <property type="entry name" value="Acetyltransf_1"/>
    <property type="match status" value="1"/>
</dbReference>
<dbReference type="PANTHER" id="PTHR43877">
    <property type="entry name" value="AMINOALKYLPHOSPHONATE N-ACETYLTRANSFERASE-RELATED-RELATED"/>
    <property type="match status" value="1"/>
</dbReference>
<dbReference type="SUPFAM" id="SSF55729">
    <property type="entry name" value="Acyl-CoA N-acyltransferases (Nat)"/>
    <property type="match status" value="1"/>
</dbReference>
<gene>
    <name evidence="4" type="ORF">SAMN05421872_105176</name>
</gene>
<dbReference type="PANTHER" id="PTHR43877:SF1">
    <property type="entry name" value="ACETYLTRANSFERASE"/>
    <property type="match status" value="1"/>
</dbReference>
<proteinExistence type="predicted"/>
<dbReference type="Gene3D" id="3.40.630.30">
    <property type="match status" value="1"/>
</dbReference>
<dbReference type="InterPro" id="IPR000182">
    <property type="entry name" value="GNAT_dom"/>
</dbReference>
<dbReference type="EMBL" id="FMZM01000005">
    <property type="protein sequence ID" value="SDD00361.1"/>
    <property type="molecule type" value="Genomic_DNA"/>
</dbReference>
<dbReference type="PROSITE" id="PS51186">
    <property type="entry name" value="GNAT"/>
    <property type="match status" value="1"/>
</dbReference>
<keyword evidence="2" id="KW-0012">Acyltransferase</keyword>
<dbReference type="CDD" id="cd04301">
    <property type="entry name" value="NAT_SF"/>
    <property type="match status" value="1"/>
</dbReference>
<dbReference type="AlphaFoldDB" id="A0A1G6R7E2"/>
<feature type="domain" description="N-acetyltransferase" evidence="3">
    <location>
        <begin position="8"/>
        <end position="164"/>
    </location>
</feature>
<keyword evidence="5" id="KW-1185">Reference proteome</keyword>
<reference evidence="4 5" key="1">
    <citation type="submission" date="2016-10" db="EMBL/GenBank/DDBJ databases">
        <authorList>
            <person name="de Groot N.N."/>
        </authorList>
    </citation>
    <scope>NUCLEOTIDE SEQUENCE [LARGE SCALE GENOMIC DNA]</scope>
    <source>
        <strain evidence="4 5">CGMCC 4.6858</strain>
    </source>
</reference>
<dbReference type="Proteomes" id="UP000199034">
    <property type="component" value="Unassembled WGS sequence"/>
</dbReference>
<evidence type="ECO:0000313" key="4">
    <source>
        <dbReference type="EMBL" id="SDD00361.1"/>
    </source>
</evidence>
<name>A0A1G6R7E2_9ACTN</name>